<protein>
    <submittedName>
        <fullName evidence="3">Type IV pili twitching motility protein PilT</fullName>
    </submittedName>
</protein>
<dbReference type="PANTHER" id="PTHR30486">
    <property type="entry name" value="TWITCHING MOTILITY PROTEIN PILT"/>
    <property type="match status" value="1"/>
</dbReference>
<dbReference type="EMBL" id="PEXU01000062">
    <property type="protein sequence ID" value="PIS42029.1"/>
    <property type="molecule type" value="Genomic_DNA"/>
</dbReference>
<dbReference type="InterPro" id="IPR006321">
    <property type="entry name" value="PilT/PilU"/>
</dbReference>
<comment type="similarity">
    <text evidence="1">Belongs to the GSP E family.</text>
</comment>
<dbReference type="InterPro" id="IPR027417">
    <property type="entry name" value="P-loop_NTPase"/>
</dbReference>
<dbReference type="Gene3D" id="3.40.50.300">
    <property type="entry name" value="P-loop containing nucleotide triphosphate hydrolases"/>
    <property type="match status" value="1"/>
</dbReference>
<feature type="domain" description="Bacterial type II secretion system protein E" evidence="2">
    <location>
        <begin position="15"/>
        <end position="286"/>
    </location>
</feature>
<dbReference type="Proteomes" id="UP000231542">
    <property type="component" value="Unassembled WGS sequence"/>
</dbReference>
<accession>A0A2H0YUQ2</accession>
<dbReference type="InterPro" id="IPR001482">
    <property type="entry name" value="T2SS/T4SS_dom"/>
</dbReference>
<gene>
    <name evidence="3" type="ORF">COT24_05735</name>
</gene>
<reference evidence="3 4" key="1">
    <citation type="submission" date="2017-09" db="EMBL/GenBank/DDBJ databases">
        <title>Depth-based differentiation of microbial function through sediment-hosted aquifers and enrichment of novel symbionts in the deep terrestrial subsurface.</title>
        <authorList>
            <person name="Probst A.J."/>
            <person name="Ladd B."/>
            <person name="Jarett J.K."/>
            <person name="Geller-Mcgrath D.E."/>
            <person name="Sieber C.M."/>
            <person name="Emerson J.B."/>
            <person name="Anantharaman K."/>
            <person name="Thomas B.C."/>
            <person name="Malmstrom R."/>
            <person name="Stieglmeier M."/>
            <person name="Klingl A."/>
            <person name="Woyke T."/>
            <person name="Ryan C.M."/>
            <person name="Banfield J.F."/>
        </authorList>
    </citation>
    <scope>NUCLEOTIDE SEQUENCE [LARGE SCALE GENOMIC DNA]</scope>
    <source>
        <strain evidence="3">CG08_land_8_20_14_0_20_40_16</strain>
    </source>
</reference>
<dbReference type="AlphaFoldDB" id="A0A2H0YUQ2"/>
<dbReference type="NCBIfam" id="TIGR01420">
    <property type="entry name" value="pilT_fam"/>
    <property type="match status" value="1"/>
</dbReference>
<organism evidence="3 4">
    <name type="scientific">Candidatus Kerfeldbacteria bacterium CG08_land_8_20_14_0_20_40_16</name>
    <dbReference type="NCBI Taxonomy" id="2014244"/>
    <lineage>
        <taxon>Bacteria</taxon>
        <taxon>Candidatus Kerfeldiibacteriota</taxon>
    </lineage>
</organism>
<dbReference type="GO" id="GO:0016887">
    <property type="term" value="F:ATP hydrolysis activity"/>
    <property type="evidence" value="ECO:0007669"/>
    <property type="project" value="InterPro"/>
</dbReference>
<evidence type="ECO:0000313" key="3">
    <source>
        <dbReference type="EMBL" id="PIS42029.1"/>
    </source>
</evidence>
<comment type="caution">
    <text evidence="3">The sequence shown here is derived from an EMBL/GenBank/DDBJ whole genome shotgun (WGS) entry which is preliminary data.</text>
</comment>
<dbReference type="InterPro" id="IPR050921">
    <property type="entry name" value="T4SS_GSP_E_ATPase"/>
</dbReference>
<dbReference type="CDD" id="cd01131">
    <property type="entry name" value="PilT"/>
    <property type="match status" value="1"/>
</dbReference>
<evidence type="ECO:0000259" key="2">
    <source>
        <dbReference type="Pfam" id="PF00437"/>
    </source>
</evidence>
<evidence type="ECO:0000313" key="4">
    <source>
        <dbReference type="Proteomes" id="UP000231542"/>
    </source>
</evidence>
<dbReference type="GO" id="GO:0005524">
    <property type="term" value="F:ATP binding"/>
    <property type="evidence" value="ECO:0007669"/>
    <property type="project" value="InterPro"/>
</dbReference>
<name>A0A2H0YUQ2_9BACT</name>
<dbReference type="SUPFAM" id="SSF52540">
    <property type="entry name" value="P-loop containing nucleoside triphosphate hydrolases"/>
    <property type="match status" value="1"/>
</dbReference>
<sequence length="365" mass="41296">MEQVNSQTLRANEEIEINRILTAVAEYNASDLHLSVGNVPTVRVDGELVALREERVVTPDFMKKFSLFFLDEKQREILNREREIIFSYNFQNRIRFKVNLFYQEGYLSASLRLIPSTIKTLKELGLPPIVEKFYQIKKGLVIVCGPFASGRSFTIAALLNEINNRRKEHILTVEKPIEFVFGDNQSIIEQREVGRDTNSFEQALKSAFRGDIDVIMVGEMKSKEVIKGALDLAEGGRLVYSAMETDSSIKTIERIVSSFESEAKNQARVQLSEVLEGIIVQRLVPRVGGGRILVTEILIPNPAIRSIIKEGNIYQINNVLQTSRGEGMVSLDRALAELVKTGEIMLESAIQYAVDENNLKRMTQR</sequence>
<evidence type="ECO:0000256" key="1">
    <source>
        <dbReference type="ARBA" id="ARBA00006611"/>
    </source>
</evidence>
<proteinExistence type="inferred from homology"/>
<dbReference type="Gene3D" id="3.30.450.90">
    <property type="match status" value="1"/>
</dbReference>
<dbReference type="Pfam" id="PF00437">
    <property type="entry name" value="T2SSE"/>
    <property type="match status" value="1"/>
</dbReference>